<dbReference type="AlphaFoldDB" id="A0A2G5CTA4"/>
<evidence type="ECO:0000256" key="5">
    <source>
        <dbReference type="ARBA" id="ARBA00023006"/>
    </source>
</evidence>
<name>A0A2G5CTA4_AQUCA</name>
<dbReference type="PANTHER" id="PTHR14957">
    <property type="entry name" value="UBIQUITIN-LIKE-CONJUGATING ENZYME ATG10"/>
    <property type="match status" value="1"/>
</dbReference>
<gene>
    <name evidence="7" type="ORF">AQUCO_03700006v1</name>
</gene>
<accession>A0A2G5CTA4</accession>
<comment type="similarity">
    <text evidence="1">Belongs to the ATG10 family.</text>
</comment>
<dbReference type="OrthoDB" id="4089664at2759"/>
<dbReference type="InterPro" id="IPR007135">
    <property type="entry name" value="Atg3/Atg10"/>
</dbReference>
<dbReference type="Proteomes" id="UP000230069">
    <property type="component" value="Unassembled WGS sequence"/>
</dbReference>
<dbReference type="GO" id="GO:0005829">
    <property type="term" value="C:cytosol"/>
    <property type="evidence" value="ECO:0007669"/>
    <property type="project" value="TreeGrafter"/>
</dbReference>
<dbReference type="STRING" id="218851.A0A2G5CTA4"/>
<dbReference type="GO" id="GO:0000422">
    <property type="term" value="P:autophagy of mitochondrion"/>
    <property type="evidence" value="ECO:0007669"/>
    <property type="project" value="TreeGrafter"/>
</dbReference>
<dbReference type="GO" id="GO:0000045">
    <property type="term" value="P:autophagosome assembly"/>
    <property type="evidence" value="ECO:0007669"/>
    <property type="project" value="TreeGrafter"/>
</dbReference>
<dbReference type="Pfam" id="PF03987">
    <property type="entry name" value="Autophagy_act_C"/>
    <property type="match status" value="1"/>
</dbReference>
<evidence type="ECO:0000256" key="1">
    <source>
        <dbReference type="ARBA" id="ARBA00005696"/>
    </source>
</evidence>
<keyword evidence="4" id="KW-0833">Ubl conjugation pathway</keyword>
<protein>
    <recommendedName>
        <fullName evidence="2">Ubiquitin-like-conjugating enzyme ATG10</fullName>
    </recommendedName>
    <alternativeName>
        <fullName evidence="6">Autophagy-related protein 10</fullName>
    </alternativeName>
</protein>
<evidence type="ECO:0000313" key="7">
    <source>
        <dbReference type="EMBL" id="PIA34440.1"/>
    </source>
</evidence>
<dbReference type="InParanoid" id="A0A2G5CTA4"/>
<proteinExistence type="inferred from homology"/>
<dbReference type="GO" id="GO:0032446">
    <property type="term" value="P:protein modification by small protein conjugation"/>
    <property type="evidence" value="ECO:0007669"/>
    <property type="project" value="TreeGrafter"/>
</dbReference>
<dbReference type="Gene3D" id="3.30.1460.50">
    <property type="match status" value="1"/>
</dbReference>
<evidence type="ECO:0000256" key="6">
    <source>
        <dbReference type="ARBA" id="ARBA00029833"/>
    </source>
</evidence>
<evidence type="ECO:0000313" key="8">
    <source>
        <dbReference type="Proteomes" id="UP000230069"/>
    </source>
</evidence>
<dbReference type="FunCoup" id="A0A2G5CTA4">
    <property type="interactions" value="886"/>
</dbReference>
<organism evidence="7 8">
    <name type="scientific">Aquilegia coerulea</name>
    <name type="common">Rocky mountain columbine</name>
    <dbReference type="NCBI Taxonomy" id="218851"/>
    <lineage>
        <taxon>Eukaryota</taxon>
        <taxon>Viridiplantae</taxon>
        <taxon>Streptophyta</taxon>
        <taxon>Embryophyta</taxon>
        <taxon>Tracheophyta</taxon>
        <taxon>Spermatophyta</taxon>
        <taxon>Magnoliopsida</taxon>
        <taxon>Ranunculales</taxon>
        <taxon>Ranunculaceae</taxon>
        <taxon>Thalictroideae</taxon>
        <taxon>Aquilegia</taxon>
    </lineage>
</organism>
<sequence length="236" mass="27051">MGVPTNWDGTLSSSEFYVSARSLSEKWKTTYPALPSWSWNSCARPFGCTSVEIQGYLSLQHFCCPKFVEEEIGDEIYEEEEPTSTTKDEPTDDATLAHSYDQVLHFYDLHIVYNISYRVPVLYLRGYHSDGQPLASDDIEKDLPYHSSKLIKDSRWTFMTVEEHPYLNRPWYLLHPCGTSEWMKLLLAGDAFVPEREELVQQYLLSWLSVVGQVVGLRVPLEAFKNVTTPHTAADA</sequence>
<keyword evidence="8" id="KW-1185">Reference proteome</keyword>
<keyword evidence="5" id="KW-0072">Autophagy</keyword>
<dbReference type="GO" id="GO:0061651">
    <property type="term" value="F:Atg12 conjugating enzyme activity"/>
    <property type="evidence" value="ECO:0007669"/>
    <property type="project" value="TreeGrafter"/>
</dbReference>
<keyword evidence="3" id="KW-0808">Transferase</keyword>
<dbReference type="EMBL" id="KZ305054">
    <property type="protein sequence ID" value="PIA34440.1"/>
    <property type="molecule type" value="Genomic_DNA"/>
</dbReference>
<reference evidence="7 8" key="1">
    <citation type="submission" date="2017-09" db="EMBL/GenBank/DDBJ databases">
        <title>WGS assembly of Aquilegia coerulea Goldsmith.</title>
        <authorList>
            <person name="Hodges S."/>
            <person name="Kramer E."/>
            <person name="Nordborg M."/>
            <person name="Tomkins J."/>
            <person name="Borevitz J."/>
            <person name="Derieg N."/>
            <person name="Yan J."/>
            <person name="Mihaltcheva S."/>
            <person name="Hayes R.D."/>
            <person name="Rokhsar D."/>
        </authorList>
    </citation>
    <scope>NUCLEOTIDE SEQUENCE [LARGE SCALE GENOMIC DNA]</scope>
    <source>
        <strain evidence="8">cv. Goldsmith</strain>
    </source>
</reference>
<evidence type="ECO:0000256" key="4">
    <source>
        <dbReference type="ARBA" id="ARBA00022786"/>
    </source>
</evidence>
<evidence type="ECO:0000256" key="3">
    <source>
        <dbReference type="ARBA" id="ARBA00022679"/>
    </source>
</evidence>
<dbReference type="PANTHER" id="PTHR14957:SF1">
    <property type="entry name" value="UBIQUITIN-LIKE-CONJUGATING ENZYME ATG10"/>
    <property type="match status" value="1"/>
</dbReference>
<evidence type="ECO:0000256" key="2">
    <source>
        <dbReference type="ARBA" id="ARBA00021099"/>
    </source>
</evidence>